<organism evidence="1">
    <name type="scientific">Bellilinea caldifistulae</name>
    <dbReference type="NCBI Taxonomy" id="360411"/>
    <lineage>
        <taxon>Bacteria</taxon>
        <taxon>Bacillati</taxon>
        <taxon>Chloroflexota</taxon>
        <taxon>Anaerolineae</taxon>
        <taxon>Anaerolineales</taxon>
        <taxon>Anaerolineaceae</taxon>
        <taxon>Bellilinea</taxon>
    </lineage>
</organism>
<dbReference type="AlphaFoldDB" id="A0A7C4Q781"/>
<dbReference type="Gene3D" id="2.60.40.10">
    <property type="entry name" value="Immunoglobulins"/>
    <property type="match status" value="1"/>
</dbReference>
<gene>
    <name evidence="1" type="ORF">ENT17_00570</name>
</gene>
<comment type="caution">
    <text evidence="1">The sequence shown here is derived from an EMBL/GenBank/DDBJ whole genome shotgun (WGS) entry which is preliminary data.</text>
</comment>
<proteinExistence type="predicted"/>
<protein>
    <submittedName>
        <fullName evidence="1">Uncharacterized protein</fullName>
    </submittedName>
</protein>
<name>A0A7C4Q781_9CHLR</name>
<dbReference type="InterPro" id="IPR013783">
    <property type="entry name" value="Ig-like_fold"/>
</dbReference>
<dbReference type="EMBL" id="DSXR01000010">
    <property type="protein sequence ID" value="HGS86094.1"/>
    <property type="molecule type" value="Genomic_DNA"/>
</dbReference>
<evidence type="ECO:0000313" key="1">
    <source>
        <dbReference type="EMBL" id="HGS86094.1"/>
    </source>
</evidence>
<sequence>MKTKRFFLFGLLFLGLAVIAFSVLGLIYRLPDAATQLSLNERPAMVTILHPLQDSRWPADAFVPVGALVISPSEIKTIELWADGRLIGIKTPTWKDGQVQAGAQWQWMPGKSGDHTLLVRAAAASGEVVFSNLVRIYADPPAGFNILDFSQPDEKGNPAPIPGTPLQLPEMGAAAVLPPQAASPAPENSPNRFTLWMERNLFAPTKLAAAPELGASADGCSVKLYVTDHSEDESGFFIYRAEPGSSAFERMAELGSSPGVGIFEYTVPNQKGPLQYYVSAFNGGGEAPSNPIQVEFQDADCLAAEGSTFDGKTLTLAQEVQAAYFYYSVNQQPYNRYPNPPNQFLSPVGKALDLSDFLEGLVVSSPQPVQTLDLEIWGWQNDSLLALGRQHIALNFTDLKICNLGSNCTGDVASTFRSHYGSIASNSPDQVREFTWVSNVPSTTNALWQIASQPLEGSFHPRPPGLLASGCVPGEKGGSFTVDFAHLEQYSPASSNCVNNFTPYFEHLPVGVSSLWNLLPNEEPGTLYARIIPMNGNQPAGRPSNTVVIRYQPGEPTVEPVILDHLPDSYRVEITSFSPIQWGDAKLWGCVYIRNLDYNALWNSLREAFPSAVSDSMVTSMAKNYTDQLYPAMVNHWPVCPAPYQEEDKSWLEEGIEAIGGALEEIWNSITELFNELKASIVDVVAEVINALGIECGQTCKSRLMTGLEIGMTYFTGIPPSLPTFDELKNAGIDYMIDLAASEAGIPCPEMCKSAMRDALNEVFDTFEKSQSQPGCVSADLAKVNGKFPLCLPPGVETEAVPEGITQPALVTLRVTNVLKDTPLYQYENRPAYVVRLKVKEVNPNLDGETLYYSYRYDKNPKGIQIGNQELIPSSSTTQTGYLSLAVPISGEISGSPFQSESIPLPALAAGQSVTIPVHLRPAYDYLIPQHILALLNELEAHGLTLDDVGGWYGGLPPNDWDCLYKSGRIWITAQLYCLSTPPGLPGQTAPTADSQLVPCSDEVATWFATEPSDVCGP</sequence>
<accession>A0A7C4Q781</accession>
<reference evidence="1" key="1">
    <citation type="journal article" date="2020" name="mSystems">
        <title>Genome- and Community-Level Interaction Insights into Carbon Utilization and Element Cycling Functions of Hydrothermarchaeota in Hydrothermal Sediment.</title>
        <authorList>
            <person name="Zhou Z."/>
            <person name="Liu Y."/>
            <person name="Xu W."/>
            <person name="Pan J."/>
            <person name="Luo Z.H."/>
            <person name="Li M."/>
        </authorList>
    </citation>
    <scope>NUCLEOTIDE SEQUENCE [LARGE SCALE GENOMIC DNA]</scope>
    <source>
        <strain evidence="1">SpSt-556</strain>
    </source>
</reference>